<feature type="domain" description="Prolyl 4-hydroxylase N-terminal" evidence="2">
    <location>
        <begin position="25"/>
        <end position="135"/>
    </location>
</feature>
<dbReference type="EMBL" id="MU826364">
    <property type="protein sequence ID" value="KAJ7378676.1"/>
    <property type="molecule type" value="Genomic_DNA"/>
</dbReference>
<dbReference type="GO" id="GO:0004656">
    <property type="term" value="F:procollagen-proline 4-dioxygenase activity"/>
    <property type="evidence" value="ECO:0007669"/>
    <property type="project" value="InterPro"/>
</dbReference>
<evidence type="ECO:0000313" key="4">
    <source>
        <dbReference type="Proteomes" id="UP001163046"/>
    </source>
</evidence>
<keyword evidence="4" id="KW-1185">Reference proteome</keyword>
<keyword evidence="1" id="KW-0732">Signal</keyword>
<dbReference type="Proteomes" id="UP001163046">
    <property type="component" value="Unassembled WGS sequence"/>
</dbReference>
<dbReference type="OrthoDB" id="5980255at2759"/>
<protein>
    <recommendedName>
        <fullName evidence="2">Prolyl 4-hydroxylase N-terminal domain-containing protein</fullName>
    </recommendedName>
</protein>
<proteinExistence type="predicted"/>
<dbReference type="InterPro" id="IPR013547">
    <property type="entry name" value="P4H_N"/>
</dbReference>
<comment type="caution">
    <text evidence="3">The sequence shown here is derived from an EMBL/GenBank/DDBJ whole genome shotgun (WGS) entry which is preliminary data.</text>
</comment>
<evidence type="ECO:0000256" key="1">
    <source>
        <dbReference type="SAM" id="SignalP"/>
    </source>
</evidence>
<dbReference type="GO" id="GO:0005783">
    <property type="term" value="C:endoplasmic reticulum"/>
    <property type="evidence" value="ECO:0007669"/>
    <property type="project" value="InterPro"/>
</dbReference>
<dbReference type="Pfam" id="PF08336">
    <property type="entry name" value="P4Ha_N"/>
    <property type="match status" value="1"/>
</dbReference>
<dbReference type="AlphaFoldDB" id="A0A9W9ZBI3"/>
<feature type="chain" id="PRO_5040949927" description="Prolyl 4-hydroxylase N-terminal domain-containing protein" evidence="1">
    <location>
        <begin position="17"/>
        <end position="149"/>
    </location>
</feature>
<reference evidence="3" key="1">
    <citation type="submission" date="2023-01" db="EMBL/GenBank/DDBJ databases">
        <title>Genome assembly of the deep-sea coral Lophelia pertusa.</title>
        <authorList>
            <person name="Herrera S."/>
            <person name="Cordes E."/>
        </authorList>
    </citation>
    <scope>NUCLEOTIDE SEQUENCE</scope>
    <source>
        <strain evidence="3">USNM1676648</strain>
        <tissue evidence="3">Polyp</tissue>
    </source>
</reference>
<organism evidence="3 4">
    <name type="scientific">Desmophyllum pertusum</name>
    <dbReference type="NCBI Taxonomy" id="174260"/>
    <lineage>
        <taxon>Eukaryota</taxon>
        <taxon>Metazoa</taxon>
        <taxon>Cnidaria</taxon>
        <taxon>Anthozoa</taxon>
        <taxon>Hexacorallia</taxon>
        <taxon>Scleractinia</taxon>
        <taxon>Caryophylliina</taxon>
        <taxon>Caryophylliidae</taxon>
        <taxon>Desmophyllum</taxon>
    </lineage>
</organism>
<gene>
    <name evidence="3" type="ORF">OS493_021980</name>
</gene>
<evidence type="ECO:0000313" key="3">
    <source>
        <dbReference type="EMBL" id="KAJ7378676.1"/>
    </source>
</evidence>
<dbReference type="Gene3D" id="6.10.140.1460">
    <property type="match status" value="1"/>
</dbReference>
<name>A0A9W9ZBI3_9CNID</name>
<accession>A0A9W9ZBI3</accession>
<sequence>MRFLLLAIFSLQQTYAEDFTPVRENVMALQSLEERLLPELEAFIVKKEDLLKELEKMINQTAASKELIRESSVEGYLGTPQNQYFLIKRFVDNWGTFEDLLNSDNSTNDLLTQIRNEQNAIPGQAELNKALRDLEKSSDIDPEGYRVLL</sequence>
<feature type="signal peptide" evidence="1">
    <location>
        <begin position="1"/>
        <end position="16"/>
    </location>
</feature>
<evidence type="ECO:0000259" key="2">
    <source>
        <dbReference type="Pfam" id="PF08336"/>
    </source>
</evidence>